<comment type="pathway">
    <text evidence="1 10">Cofactor biosynthesis; (R)-pantothenate biosynthesis; (R)-pantoate from 3-methyl-2-oxobutanoate: step 2/2.</text>
</comment>
<dbReference type="SUPFAM" id="SSF51735">
    <property type="entry name" value="NAD(P)-binding Rossmann-fold domains"/>
    <property type="match status" value="1"/>
</dbReference>
<dbReference type="InterPro" id="IPR013752">
    <property type="entry name" value="KPA_reductase"/>
</dbReference>
<dbReference type="EC" id="1.1.1.169" evidence="3 10"/>
<proteinExistence type="inferred from homology"/>
<evidence type="ECO:0000313" key="13">
    <source>
        <dbReference type="EMBL" id="GHD16178.1"/>
    </source>
</evidence>
<evidence type="ECO:0000256" key="1">
    <source>
        <dbReference type="ARBA" id="ARBA00004994"/>
    </source>
</evidence>
<dbReference type="InterPro" id="IPR051402">
    <property type="entry name" value="KPR-Related"/>
</dbReference>
<dbReference type="InterPro" id="IPR013328">
    <property type="entry name" value="6PGD_dom2"/>
</dbReference>
<evidence type="ECO:0000259" key="11">
    <source>
        <dbReference type="Pfam" id="PF02558"/>
    </source>
</evidence>
<comment type="similarity">
    <text evidence="2 10">Belongs to the ketopantoate reductase family.</text>
</comment>
<dbReference type="GO" id="GO:0008677">
    <property type="term" value="F:2-dehydropantoate 2-reductase activity"/>
    <property type="evidence" value="ECO:0007669"/>
    <property type="project" value="UniProtKB-EC"/>
</dbReference>
<evidence type="ECO:0000256" key="6">
    <source>
        <dbReference type="ARBA" id="ARBA00022857"/>
    </source>
</evidence>
<dbReference type="RefSeq" id="WP_189504133.1">
    <property type="nucleotide sequence ID" value="NZ_BMZQ01000002.1"/>
</dbReference>
<reference evidence="13" key="1">
    <citation type="journal article" date="2014" name="Int. J. Syst. Evol. Microbiol.">
        <title>Complete genome sequence of Corynebacterium casei LMG S-19264T (=DSM 44701T), isolated from a smear-ripened cheese.</title>
        <authorList>
            <consortium name="US DOE Joint Genome Institute (JGI-PGF)"/>
            <person name="Walter F."/>
            <person name="Albersmeier A."/>
            <person name="Kalinowski J."/>
            <person name="Ruckert C."/>
        </authorList>
    </citation>
    <scope>NUCLEOTIDE SEQUENCE</scope>
    <source>
        <strain evidence="13">KCTC 42249</strain>
    </source>
</reference>
<keyword evidence="7 10" id="KW-0560">Oxidoreductase</keyword>
<gene>
    <name evidence="13" type="ORF">GCM10016234_23990</name>
</gene>
<evidence type="ECO:0000256" key="8">
    <source>
        <dbReference type="ARBA" id="ARBA00032024"/>
    </source>
</evidence>
<keyword evidence="14" id="KW-1185">Reference proteome</keyword>
<dbReference type="NCBIfam" id="TIGR00745">
    <property type="entry name" value="apbA_panE"/>
    <property type="match status" value="1"/>
</dbReference>
<evidence type="ECO:0000256" key="5">
    <source>
        <dbReference type="ARBA" id="ARBA00022655"/>
    </source>
</evidence>
<evidence type="ECO:0000256" key="4">
    <source>
        <dbReference type="ARBA" id="ARBA00019465"/>
    </source>
</evidence>
<evidence type="ECO:0000256" key="3">
    <source>
        <dbReference type="ARBA" id="ARBA00013014"/>
    </source>
</evidence>
<dbReference type="AlphaFoldDB" id="A0A8J3GKA0"/>
<dbReference type="SUPFAM" id="SSF48179">
    <property type="entry name" value="6-phosphogluconate dehydrogenase C-terminal domain-like"/>
    <property type="match status" value="1"/>
</dbReference>
<dbReference type="InterPro" id="IPR008927">
    <property type="entry name" value="6-PGluconate_DH-like_C_sf"/>
</dbReference>
<name>A0A8J3GKA0_9HYPH</name>
<organism evidence="13 14">
    <name type="scientific">Tianweitania populi</name>
    <dbReference type="NCBI Taxonomy" id="1607949"/>
    <lineage>
        <taxon>Bacteria</taxon>
        <taxon>Pseudomonadati</taxon>
        <taxon>Pseudomonadota</taxon>
        <taxon>Alphaproteobacteria</taxon>
        <taxon>Hyphomicrobiales</taxon>
        <taxon>Phyllobacteriaceae</taxon>
        <taxon>Tianweitania</taxon>
    </lineage>
</organism>
<evidence type="ECO:0000256" key="10">
    <source>
        <dbReference type="RuleBase" id="RU362068"/>
    </source>
</evidence>
<sequence length="306" mass="32005">MVQGQKAGERIAIIGSGGIGGYLASQLHAAGHDITLCVRTPFDKLVITEADGGSETTVPVRIATDPAAEKPAKWILVTTKAQDVPSAAAWLEKLAGPDSVVVVTQNGIEHEERVRPFLPAETQVLPAIMICAVERLAPGHILHHGHAKISVPQGPVGDDFAELFAGSAFEINGEDDFRTVAWGKLLTNAMANPVTALTVRRGAVFSDSQVAELARSIGREVVAVAKAAGAKLSDSDIEGPLARNAKSPNSGSSMLYDRLAGRPLEYAFITGAVVEAAERHGIDVPVNRTILALLKGASGYSLDGAN</sequence>
<dbReference type="InterPro" id="IPR013332">
    <property type="entry name" value="KPR_N"/>
</dbReference>
<dbReference type="FunFam" id="1.10.1040.10:FF:000017">
    <property type="entry name" value="2-dehydropantoate 2-reductase"/>
    <property type="match status" value="1"/>
</dbReference>
<dbReference type="Gene3D" id="3.40.50.720">
    <property type="entry name" value="NAD(P)-binding Rossmann-like Domain"/>
    <property type="match status" value="1"/>
</dbReference>
<evidence type="ECO:0000259" key="12">
    <source>
        <dbReference type="Pfam" id="PF08546"/>
    </source>
</evidence>
<evidence type="ECO:0000256" key="2">
    <source>
        <dbReference type="ARBA" id="ARBA00007870"/>
    </source>
</evidence>
<dbReference type="InterPro" id="IPR003710">
    <property type="entry name" value="ApbA"/>
</dbReference>
<comment type="caution">
    <text evidence="13">The sequence shown here is derived from an EMBL/GenBank/DDBJ whole genome shotgun (WGS) entry which is preliminary data.</text>
</comment>
<dbReference type="InterPro" id="IPR036291">
    <property type="entry name" value="NAD(P)-bd_dom_sf"/>
</dbReference>
<keyword evidence="5 10" id="KW-0566">Pantothenate biosynthesis</keyword>
<dbReference type="Gene3D" id="1.10.1040.10">
    <property type="entry name" value="N-(1-d-carboxylethyl)-l-norvaline Dehydrogenase, domain 2"/>
    <property type="match status" value="1"/>
</dbReference>
<reference evidence="13" key="2">
    <citation type="submission" date="2020-09" db="EMBL/GenBank/DDBJ databases">
        <authorList>
            <person name="Sun Q."/>
            <person name="Kim S."/>
        </authorList>
    </citation>
    <scope>NUCLEOTIDE SEQUENCE</scope>
    <source>
        <strain evidence="13">KCTC 42249</strain>
    </source>
</reference>
<protein>
    <recommendedName>
        <fullName evidence="4 10">2-dehydropantoate 2-reductase</fullName>
        <ecNumber evidence="3 10">1.1.1.169</ecNumber>
    </recommendedName>
    <alternativeName>
        <fullName evidence="8 10">Ketopantoate reductase</fullName>
    </alternativeName>
</protein>
<comment type="catalytic activity">
    <reaction evidence="9 10">
        <text>(R)-pantoate + NADP(+) = 2-dehydropantoate + NADPH + H(+)</text>
        <dbReference type="Rhea" id="RHEA:16233"/>
        <dbReference type="ChEBI" id="CHEBI:11561"/>
        <dbReference type="ChEBI" id="CHEBI:15378"/>
        <dbReference type="ChEBI" id="CHEBI:15980"/>
        <dbReference type="ChEBI" id="CHEBI:57783"/>
        <dbReference type="ChEBI" id="CHEBI:58349"/>
        <dbReference type="EC" id="1.1.1.169"/>
    </reaction>
</comment>
<feature type="domain" description="Ketopantoate reductase C-terminal" evidence="12">
    <location>
        <begin position="176"/>
        <end position="296"/>
    </location>
</feature>
<dbReference type="NCBIfam" id="NF005091">
    <property type="entry name" value="PRK06522.2-2"/>
    <property type="match status" value="1"/>
</dbReference>
<dbReference type="GO" id="GO:0015940">
    <property type="term" value="P:pantothenate biosynthetic process"/>
    <property type="evidence" value="ECO:0007669"/>
    <property type="project" value="UniProtKB-UniPathway"/>
</dbReference>
<dbReference type="PANTHER" id="PTHR21708">
    <property type="entry name" value="PROBABLE 2-DEHYDROPANTOATE 2-REDUCTASE"/>
    <property type="match status" value="1"/>
</dbReference>
<dbReference type="Proteomes" id="UP000630142">
    <property type="component" value="Unassembled WGS sequence"/>
</dbReference>
<evidence type="ECO:0000256" key="9">
    <source>
        <dbReference type="ARBA" id="ARBA00048793"/>
    </source>
</evidence>
<comment type="function">
    <text evidence="10">Catalyzes the NADPH-dependent reduction of ketopantoate into pantoic acid.</text>
</comment>
<dbReference type="Pfam" id="PF02558">
    <property type="entry name" value="ApbA"/>
    <property type="match status" value="1"/>
</dbReference>
<dbReference type="GO" id="GO:0005737">
    <property type="term" value="C:cytoplasm"/>
    <property type="evidence" value="ECO:0007669"/>
    <property type="project" value="TreeGrafter"/>
</dbReference>
<dbReference type="Pfam" id="PF08546">
    <property type="entry name" value="ApbA_C"/>
    <property type="match status" value="1"/>
</dbReference>
<feature type="domain" description="Ketopantoate reductase N-terminal" evidence="11">
    <location>
        <begin position="11"/>
        <end position="153"/>
    </location>
</feature>
<keyword evidence="6 10" id="KW-0521">NADP</keyword>
<dbReference type="EMBL" id="BMZQ01000002">
    <property type="protein sequence ID" value="GHD16178.1"/>
    <property type="molecule type" value="Genomic_DNA"/>
</dbReference>
<dbReference type="PANTHER" id="PTHR21708:SF26">
    <property type="entry name" value="2-DEHYDROPANTOATE 2-REDUCTASE"/>
    <property type="match status" value="1"/>
</dbReference>
<evidence type="ECO:0000256" key="7">
    <source>
        <dbReference type="ARBA" id="ARBA00023002"/>
    </source>
</evidence>
<evidence type="ECO:0000313" key="14">
    <source>
        <dbReference type="Proteomes" id="UP000630142"/>
    </source>
</evidence>
<accession>A0A8J3GKA0</accession>
<dbReference type="UniPathway" id="UPA00028">
    <property type="reaction ID" value="UER00004"/>
</dbReference>